<dbReference type="Proteomes" id="UP000283832">
    <property type="component" value="Unassembled WGS sequence"/>
</dbReference>
<dbReference type="PANTHER" id="PTHR10859:SF91">
    <property type="entry name" value="DOLICHYL-PHOSPHATE BETA-GLUCOSYLTRANSFERASE"/>
    <property type="match status" value="1"/>
</dbReference>
<evidence type="ECO:0000313" key="2">
    <source>
        <dbReference type="EMBL" id="RIV32595.1"/>
    </source>
</evidence>
<gene>
    <name evidence="2" type="ORF">D2L64_24980</name>
</gene>
<proteinExistence type="predicted"/>
<dbReference type="InterPro" id="IPR001173">
    <property type="entry name" value="Glyco_trans_2-like"/>
</dbReference>
<accession>A0A418MNE6</accession>
<dbReference type="PANTHER" id="PTHR10859">
    <property type="entry name" value="GLYCOSYL TRANSFERASE"/>
    <property type="match status" value="1"/>
</dbReference>
<dbReference type="GO" id="GO:0006487">
    <property type="term" value="P:protein N-linked glycosylation"/>
    <property type="evidence" value="ECO:0007669"/>
    <property type="project" value="TreeGrafter"/>
</dbReference>
<sequence length="274" mass="29296">MEVSPPDAATDHTVLEIVVPAFNEEHRLPDTLVGLRRALGELGVPCRVTVVDNASIDDTAGIVAGAPSGAVPIRLLHCAERGKGYAVRSGVLASDARYVGFCDADLATSVDDLEQVLTLLAGGADAVVGSRAHPDSVVEERHSPLRRWGAVAFRGAVRQVVRTVSETQCGYKFFRGDLARRVFEPLCCGGFAFDVEVLGRMERLGARVVEIPVNWVDVPGSRFSTVRHGWQSFFDVASIAWRLRRVEIAPALPIVGLPLPQDVTGGAAAAGLRP</sequence>
<protein>
    <submittedName>
        <fullName evidence="2">Glycosyltransferase</fullName>
    </submittedName>
</protein>
<keyword evidence="2" id="KW-0808">Transferase</keyword>
<reference evidence="2 3" key="1">
    <citation type="submission" date="2018-08" db="EMBL/GenBank/DDBJ databases">
        <title>Jishengella sp. nov., isolated from a root of Azadirachta indica A. Juss. var. siamensis Valenton.</title>
        <authorList>
            <person name="Kuncharoen N."/>
            <person name="Tanasupawat S."/>
            <person name="Kudo T."/>
            <person name="Ohkuma M."/>
        </authorList>
    </citation>
    <scope>NUCLEOTIDE SEQUENCE [LARGE SCALE GENOMIC DNA]</scope>
    <source>
        <strain evidence="2 3">AZ1-13</strain>
    </source>
</reference>
<feature type="domain" description="Glycosyltransferase 2-like" evidence="1">
    <location>
        <begin position="17"/>
        <end position="180"/>
    </location>
</feature>
<evidence type="ECO:0000259" key="1">
    <source>
        <dbReference type="Pfam" id="PF00535"/>
    </source>
</evidence>
<dbReference type="Pfam" id="PF00535">
    <property type="entry name" value="Glycos_transf_2"/>
    <property type="match status" value="1"/>
</dbReference>
<dbReference type="InterPro" id="IPR029044">
    <property type="entry name" value="Nucleotide-diphossugar_trans"/>
</dbReference>
<organism evidence="2 3">
    <name type="scientific">Micromonospora radicis</name>
    <dbReference type="NCBI Taxonomy" id="1894971"/>
    <lineage>
        <taxon>Bacteria</taxon>
        <taxon>Bacillati</taxon>
        <taxon>Actinomycetota</taxon>
        <taxon>Actinomycetes</taxon>
        <taxon>Micromonosporales</taxon>
        <taxon>Micromonosporaceae</taxon>
        <taxon>Micromonospora</taxon>
    </lineage>
</organism>
<evidence type="ECO:0000313" key="3">
    <source>
        <dbReference type="Proteomes" id="UP000283832"/>
    </source>
</evidence>
<comment type="caution">
    <text evidence="2">The sequence shown here is derived from an EMBL/GenBank/DDBJ whole genome shotgun (WGS) entry which is preliminary data.</text>
</comment>
<dbReference type="GO" id="GO:0016740">
    <property type="term" value="F:transferase activity"/>
    <property type="evidence" value="ECO:0007669"/>
    <property type="project" value="UniProtKB-KW"/>
</dbReference>
<keyword evidence="3" id="KW-1185">Reference proteome</keyword>
<dbReference type="Gene3D" id="3.90.550.10">
    <property type="entry name" value="Spore Coat Polysaccharide Biosynthesis Protein SpsA, Chain A"/>
    <property type="match status" value="1"/>
</dbReference>
<dbReference type="EMBL" id="QXEC01000037">
    <property type="protein sequence ID" value="RIV32595.1"/>
    <property type="molecule type" value="Genomic_DNA"/>
</dbReference>
<name>A0A418MNE6_9ACTN</name>
<dbReference type="AlphaFoldDB" id="A0A418MNE6"/>
<dbReference type="SUPFAM" id="SSF53448">
    <property type="entry name" value="Nucleotide-diphospho-sugar transferases"/>
    <property type="match status" value="1"/>
</dbReference>